<evidence type="ECO:0000259" key="4">
    <source>
        <dbReference type="PROSITE" id="PS50010"/>
    </source>
</evidence>
<dbReference type="InterPro" id="IPR051480">
    <property type="entry name" value="Endocytic_GEF_Adapter"/>
</dbReference>
<name>A0A8C3SGM3_CHESE</name>
<dbReference type="Gene3D" id="1.20.900.10">
    <property type="entry name" value="Dbl homology (DH) domain"/>
    <property type="match status" value="1"/>
</dbReference>
<evidence type="ECO:0000256" key="2">
    <source>
        <dbReference type="ARBA" id="ARBA00022490"/>
    </source>
</evidence>
<reference evidence="5" key="1">
    <citation type="submission" date="2025-08" db="UniProtKB">
        <authorList>
            <consortium name="Ensembl"/>
        </authorList>
    </citation>
    <scope>IDENTIFICATION</scope>
</reference>
<dbReference type="GO" id="GO:0005085">
    <property type="term" value="F:guanyl-nucleotide exchange factor activity"/>
    <property type="evidence" value="ECO:0007669"/>
    <property type="project" value="InterPro"/>
</dbReference>
<dbReference type="PANTHER" id="PTHR46006">
    <property type="entry name" value="RHO GUANINE NUCLEOTIDE EXCHANGE FACTOR AT 64C, ISOFORM A"/>
    <property type="match status" value="1"/>
</dbReference>
<proteinExistence type="predicted"/>
<evidence type="ECO:0000256" key="1">
    <source>
        <dbReference type="ARBA" id="ARBA00004496"/>
    </source>
</evidence>
<dbReference type="InterPro" id="IPR035899">
    <property type="entry name" value="DBL_dom_sf"/>
</dbReference>
<feature type="region of interest" description="Disordered" evidence="3">
    <location>
        <begin position="112"/>
        <end position="131"/>
    </location>
</feature>
<dbReference type="GO" id="GO:0005737">
    <property type="term" value="C:cytoplasm"/>
    <property type="evidence" value="ECO:0007669"/>
    <property type="project" value="UniProtKB-SubCell"/>
</dbReference>
<evidence type="ECO:0000313" key="5">
    <source>
        <dbReference type="Ensembl" id="ENSCSRP00000013540.1"/>
    </source>
</evidence>
<dbReference type="SUPFAM" id="SSF48065">
    <property type="entry name" value="DBL homology domain (DH-domain)"/>
    <property type="match status" value="1"/>
</dbReference>
<dbReference type="Proteomes" id="UP000694403">
    <property type="component" value="Unplaced"/>
</dbReference>
<keyword evidence="6" id="KW-1185">Reference proteome</keyword>
<dbReference type="InterPro" id="IPR000219">
    <property type="entry name" value="DH_dom"/>
</dbReference>
<protein>
    <recommendedName>
        <fullName evidence="4">DH domain-containing protein</fullName>
    </recommendedName>
</protein>
<dbReference type="PANTHER" id="PTHR46006:SF5">
    <property type="entry name" value="DH DOMAIN-CONTAINING PROTEIN"/>
    <property type="match status" value="1"/>
</dbReference>
<dbReference type="GO" id="GO:0035025">
    <property type="term" value="P:positive regulation of Rho protein signal transduction"/>
    <property type="evidence" value="ECO:0007669"/>
    <property type="project" value="TreeGrafter"/>
</dbReference>
<accession>A0A8C3SGM3</accession>
<reference evidence="5" key="2">
    <citation type="submission" date="2025-09" db="UniProtKB">
        <authorList>
            <consortium name="Ensembl"/>
        </authorList>
    </citation>
    <scope>IDENTIFICATION</scope>
</reference>
<evidence type="ECO:0000256" key="3">
    <source>
        <dbReference type="SAM" id="MobiDB-lite"/>
    </source>
</evidence>
<dbReference type="Pfam" id="PF00621">
    <property type="entry name" value="RhoGEF"/>
    <property type="match status" value="1"/>
</dbReference>
<evidence type="ECO:0000313" key="6">
    <source>
        <dbReference type="Proteomes" id="UP000694403"/>
    </source>
</evidence>
<dbReference type="Ensembl" id="ENSCSRT00000014096.1">
    <property type="protein sequence ID" value="ENSCSRP00000013540.1"/>
    <property type="gene ID" value="ENSCSRG00000010312.1"/>
</dbReference>
<comment type="subcellular location">
    <subcellularLocation>
        <location evidence="1">Cytoplasm</location>
    </subcellularLocation>
</comment>
<organism evidence="5 6">
    <name type="scientific">Chelydra serpentina</name>
    <name type="common">Snapping turtle</name>
    <name type="synonym">Testudo serpentina</name>
    <dbReference type="NCBI Taxonomy" id="8475"/>
    <lineage>
        <taxon>Eukaryota</taxon>
        <taxon>Metazoa</taxon>
        <taxon>Chordata</taxon>
        <taxon>Craniata</taxon>
        <taxon>Vertebrata</taxon>
        <taxon>Euteleostomi</taxon>
        <taxon>Archelosauria</taxon>
        <taxon>Testudinata</taxon>
        <taxon>Testudines</taxon>
        <taxon>Cryptodira</taxon>
        <taxon>Durocryptodira</taxon>
        <taxon>Americhelydia</taxon>
        <taxon>Chelydroidea</taxon>
        <taxon>Chelydridae</taxon>
        <taxon>Chelydra</taxon>
    </lineage>
</organism>
<dbReference type="AlphaFoldDB" id="A0A8C3SGM3"/>
<dbReference type="PROSITE" id="PS50010">
    <property type="entry name" value="DH_2"/>
    <property type="match status" value="1"/>
</dbReference>
<keyword evidence="2" id="KW-0963">Cytoplasm</keyword>
<feature type="domain" description="DH" evidence="4">
    <location>
        <begin position="35"/>
        <end position="131"/>
    </location>
</feature>
<sequence>MSVLQFPARTGGQMIFSRSIVRVRSPTGVHGSGCKRKESILEFVNTEASYGEDLRIIKEEFYLPMQSAGLLTQEQLLVVFSNIQELIDLNESFLEYLQEEIDQAFDQVQSPHSASLSAHSNSGWVSHRATS</sequence>